<sequence length="547" mass="60935">MHLEYTGYMDMRKKFITLVLFITIMLAVGAGVFWAIDAVRIARGLKPVLLKPARDITEIIPSIPQEKQKESVAENTTDFPLQLPNGFFISVYAKNLGNPRVMMWGPDGTIWTSIPSQGKVVSVRDTNGDGAADETVVVADGLHRPHGLASRCDPDVPCKVYIAESDQVAVYEYDAANRKVVNKKKIADLSDDGRHFTRTIMFMPYPNENTLLISVGSSCDVCHETDAQRAKILALDVQTGVLKEFAKGLRNSVFMAIHPVNGKVWATEMGRDLLGDDLPPDEINIIEEGGWYGWPWFYGKNTEDYTFSPYARPSFAEEPKSSYIDIPAHSAPLGLAFFPEEGWPEEYWHNLLVAYHGSWNKSVPTGYKLVRYRLDAQGNYLGSEDFISGWLEGDRALGRPVDILIQPGGVMYISDDKAGVIYRVARTMKQDEIMNHIQSKAALILVAEPGPGEEIQSPLTVKGQARGYWFFEASFPVKLLDGNGKEIAVGIAQAEEEWMTTEFVPFSVTFSFQKPMTGTGTLVLKKDNPSGLPEHDDELRIPVVFSR</sequence>
<reference evidence="4 5" key="1">
    <citation type="journal article" date="2016" name="Nat. Commun.">
        <title>Thousands of microbial genomes shed light on interconnected biogeochemical processes in an aquifer system.</title>
        <authorList>
            <person name="Anantharaman K."/>
            <person name="Brown C.T."/>
            <person name="Hug L.A."/>
            <person name="Sharon I."/>
            <person name="Castelle C.J."/>
            <person name="Probst A.J."/>
            <person name="Thomas B.C."/>
            <person name="Singh A."/>
            <person name="Wilkins M.J."/>
            <person name="Karaoz U."/>
            <person name="Brodie E.L."/>
            <person name="Williams K.H."/>
            <person name="Hubbard S.S."/>
            <person name="Banfield J.F."/>
        </authorList>
    </citation>
    <scope>NUCLEOTIDE SEQUENCE [LARGE SCALE GENOMIC DNA]</scope>
</reference>
<accession>A0A1F5AZ93</accession>
<organism evidence="4 5">
    <name type="scientific">Candidatus Azambacteria bacterium RBG_16_47_10</name>
    <dbReference type="NCBI Taxonomy" id="1797292"/>
    <lineage>
        <taxon>Bacteria</taxon>
        <taxon>Candidatus Azamiibacteriota</taxon>
    </lineage>
</organism>
<feature type="domain" description="Pyrroloquinoline quinone-dependent pyranose dehydrogenase beta-propeller" evidence="3">
    <location>
        <begin position="83"/>
        <end position="274"/>
    </location>
</feature>
<dbReference type="InterPro" id="IPR018911">
    <property type="entry name" value="Gmad2_Ig-like_dom"/>
</dbReference>
<dbReference type="InterPro" id="IPR011041">
    <property type="entry name" value="Quinoprot_gluc/sorb_DH_b-prop"/>
</dbReference>
<dbReference type="InterPro" id="IPR054539">
    <property type="entry name" value="Beta-prop_PDH"/>
</dbReference>
<dbReference type="EMBL" id="MEYI01000030">
    <property type="protein sequence ID" value="OGD23711.1"/>
    <property type="molecule type" value="Genomic_DNA"/>
</dbReference>
<evidence type="ECO:0000259" key="3">
    <source>
        <dbReference type="Pfam" id="PF22807"/>
    </source>
</evidence>
<comment type="caution">
    <text evidence="4">The sequence shown here is derived from an EMBL/GenBank/DDBJ whole genome shotgun (WGS) entry which is preliminary data.</text>
</comment>
<keyword evidence="1" id="KW-0812">Transmembrane</keyword>
<protein>
    <recommendedName>
        <fullName evidence="6">Bacterial spore germination immunoglobulin-like domain-containing protein</fullName>
    </recommendedName>
</protein>
<dbReference type="InterPro" id="IPR011042">
    <property type="entry name" value="6-blade_b-propeller_TolB-like"/>
</dbReference>
<keyword evidence="1" id="KW-1133">Transmembrane helix</keyword>
<dbReference type="Proteomes" id="UP000176639">
    <property type="component" value="Unassembled WGS sequence"/>
</dbReference>
<gene>
    <name evidence="4" type="ORF">A2Z10_00995</name>
</gene>
<dbReference type="PANTHER" id="PTHR19328:SF53">
    <property type="entry name" value="MEMBRANE PROTEIN"/>
    <property type="match status" value="1"/>
</dbReference>
<evidence type="ECO:0000256" key="1">
    <source>
        <dbReference type="SAM" id="Phobius"/>
    </source>
</evidence>
<name>A0A1F5AZ93_9BACT</name>
<proteinExistence type="predicted"/>
<evidence type="ECO:0000313" key="4">
    <source>
        <dbReference type="EMBL" id="OGD23711.1"/>
    </source>
</evidence>
<feature type="domain" description="Bacterial spore germination immunoglobulin-like" evidence="2">
    <location>
        <begin position="444"/>
        <end position="530"/>
    </location>
</feature>
<evidence type="ECO:0008006" key="6">
    <source>
        <dbReference type="Google" id="ProtNLM"/>
    </source>
</evidence>
<dbReference type="SUPFAM" id="SSF50952">
    <property type="entry name" value="Soluble quinoprotein glucose dehydrogenase"/>
    <property type="match status" value="1"/>
</dbReference>
<evidence type="ECO:0000313" key="5">
    <source>
        <dbReference type="Proteomes" id="UP000176639"/>
    </source>
</evidence>
<dbReference type="AlphaFoldDB" id="A0A1F5AZ93"/>
<dbReference type="PANTHER" id="PTHR19328">
    <property type="entry name" value="HEDGEHOG-INTERACTING PROTEIN"/>
    <property type="match status" value="1"/>
</dbReference>
<dbReference type="Pfam" id="PF10648">
    <property type="entry name" value="Gmad2"/>
    <property type="match status" value="1"/>
</dbReference>
<evidence type="ECO:0000259" key="2">
    <source>
        <dbReference type="Pfam" id="PF10648"/>
    </source>
</evidence>
<dbReference type="Pfam" id="PF22807">
    <property type="entry name" value="TrAA12"/>
    <property type="match status" value="2"/>
</dbReference>
<feature type="domain" description="Pyrroloquinoline quinone-dependent pyranose dehydrogenase beta-propeller" evidence="3">
    <location>
        <begin position="322"/>
        <end position="426"/>
    </location>
</feature>
<dbReference type="Gene3D" id="2.120.10.30">
    <property type="entry name" value="TolB, C-terminal domain"/>
    <property type="match status" value="1"/>
</dbReference>
<feature type="transmembrane region" description="Helical" evidence="1">
    <location>
        <begin position="15"/>
        <end position="36"/>
    </location>
</feature>
<keyword evidence="1" id="KW-0472">Membrane</keyword>